<keyword evidence="2" id="KW-1133">Transmembrane helix</keyword>
<evidence type="ECO:0000313" key="4">
    <source>
        <dbReference type="EMBL" id="CAH2307916.1"/>
    </source>
</evidence>
<evidence type="ECO:0000256" key="2">
    <source>
        <dbReference type="SAM" id="Phobius"/>
    </source>
</evidence>
<reference evidence="4" key="1">
    <citation type="submission" date="2022-03" db="EMBL/GenBank/DDBJ databases">
        <authorList>
            <person name="Alioto T."/>
            <person name="Alioto T."/>
            <person name="Gomez Garrido J."/>
        </authorList>
    </citation>
    <scope>NUCLEOTIDE SEQUENCE</scope>
</reference>
<dbReference type="Gene3D" id="2.60.40.10">
    <property type="entry name" value="Immunoglobulins"/>
    <property type="match status" value="4"/>
</dbReference>
<feature type="transmembrane region" description="Helical" evidence="2">
    <location>
        <begin position="118"/>
        <end position="139"/>
    </location>
</feature>
<gene>
    <name evidence="4" type="ORF">PECUL_23A012366</name>
</gene>
<keyword evidence="1" id="KW-0393">Immunoglobulin domain</keyword>
<dbReference type="SMART" id="SM00407">
    <property type="entry name" value="IGc1"/>
    <property type="match status" value="2"/>
</dbReference>
<dbReference type="PROSITE" id="PS00290">
    <property type="entry name" value="IG_MHC"/>
    <property type="match status" value="1"/>
</dbReference>
<dbReference type="Pfam" id="PF07654">
    <property type="entry name" value="C1-set"/>
    <property type="match status" value="3"/>
</dbReference>
<dbReference type="EMBL" id="OW240918">
    <property type="protein sequence ID" value="CAH2307916.1"/>
    <property type="molecule type" value="Genomic_DNA"/>
</dbReference>
<sequence>MLSVPSWKREFEARPTIKSLEKRERTDGREEMVCSVTGFYPNKIAVTLLRNGKVANESVLSQIQTSSDGTYSINRTMTLQPNEKFNSLSCEVQHESLLDLLKKEVRLLYEGQNNNQSLIIGLVVAGIIVAVFITGFVVYTQKRKKGLLQFMVGDIQGPQTWIDGEKITLYCTSNCTPNTEVKWTIQDKDGNSVTISDIVTKDAEEKQPLMSAEYLINSEKKDKPGKKVCDFTSSLSFIPSLSRHLNSAVTCEFTCAEKTEQKSFKYKSIYAKPQFIEPAEFTICNTEEVQLCINLRKFYPKHIDISWSCDHRQLPDIKNPECTMNSDGTYNTVIRQPIPAAWFSDPNCKVRVTWRHVSMESPEHREFSVKDLPWHPEIGDINIQKSSGSSNIELQCKIYHFFPDLLTVKWYEKKKGGQEVHVTDSDKYKISEIRERDANLTFSSNPSLSFEKSFIAEEEVEFICRVEHPCMKNPILSSTGLLQVTGKCV</sequence>
<dbReference type="PANTHER" id="PTHR23411">
    <property type="entry name" value="TAPASIN"/>
    <property type="match status" value="1"/>
</dbReference>
<evidence type="ECO:0000313" key="5">
    <source>
        <dbReference type="Proteomes" id="UP001295444"/>
    </source>
</evidence>
<dbReference type="InterPro" id="IPR003597">
    <property type="entry name" value="Ig_C1-set"/>
</dbReference>
<dbReference type="PROSITE" id="PS50835">
    <property type="entry name" value="IG_LIKE"/>
    <property type="match status" value="2"/>
</dbReference>
<keyword evidence="2" id="KW-0472">Membrane</keyword>
<dbReference type="Proteomes" id="UP001295444">
    <property type="component" value="Chromosome 07"/>
</dbReference>
<keyword evidence="2" id="KW-0812">Transmembrane</keyword>
<evidence type="ECO:0000259" key="3">
    <source>
        <dbReference type="PROSITE" id="PS50835"/>
    </source>
</evidence>
<dbReference type="AlphaFoldDB" id="A0AAD1SQT3"/>
<feature type="domain" description="Ig-like" evidence="3">
    <location>
        <begin position="15"/>
        <end position="106"/>
    </location>
</feature>
<organism evidence="4 5">
    <name type="scientific">Pelobates cultripes</name>
    <name type="common">Western spadefoot toad</name>
    <dbReference type="NCBI Taxonomy" id="61616"/>
    <lineage>
        <taxon>Eukaryota</taxon>
        <taxon>Metazoa</taxon>
        <taxon>Chordata</taxon>
        <taxon>Craniata</taxon>
        <taxon>Vertebrata</taxon>
        <taxon>Euteleostomi</taxon>
        <taxon>Amphibia</taxon>
        <taxon>Batrachia</taxon>
        <taxon>Anura</taxon>
        <taxon>Pelobatoidea</taxon>
        <taxon>Pelobatidae</taxon>
        <taxon>Pelobates</taxon>
    </lineage>
</organism>
<dbReference type="InterPro" id="IPR013783">
    <property type="entry name" value="Ig-like_fold"/>
</dbReference>
<dbReference type="InterPro" id="IPR036179">
    <property type="entry name" value="Ig-like_dom_sf"/>
</dbReference>
<feature type="domain" description="Ig-like" evidence="3">
    <location>
        <begin position="376"/>
        <end position="483"/>
    </location>
</feature>
<evidence type="ECO:0000256" key="1">
    <source>
        <dbReference type="ARBA" id="ARBA00023319"/>
    </source>
</evidence>
<accession>A0AAD1SQT3</accession>
<proteinExistence type="predicted"/>
<dbReference type="InterPro" id="IPR007110">
    <property type="entry name" value="Ig-like_dom"/>
</dbReference>
<protein>
    <submittedName>
        <fullName evidence="4">Signal-regulatory beta-1-like isoform X3</fullName>
    </submittedName>
</protein>
<keyword evidence="5" id="KW-1185">Reference proteome</keyword>
<dbReference type="InterPro" id="IPR050380">
    <property type="entry name" value="Immune_Resp_Modulators"/>
</dbReference>
<dbReference type="FunFam" id="2.60.40.10:FF:001774">
    <property type="entry name" value="Uncharacterized LOC100216153"/>
    <property type="match status" value="1"/>
</dbReference>
<dbReference type="SUPFAM" id="SSF48726">
    <property type="entry name" value="Immunoglobulin"/>
    <property type="match status" value="3"/>
</dbReference>
<name>A0AAD1SQT3_PELCU</name>
<dbReference type="InterPro" id="IPR003006">
    <property type="entry name" value="Ig/MHC_CS"/>
</dbReference>